<accession>A0A8S9T4H7</accession>
<evidence type="ECO:0000313" key="1">
    <source>
        <dbReference type="EMBL" id="KAF3886512.1"/>
    </source>
</evidence>
<evidence type="ECO:0000313" key="2">
    <source>
        <dbReference type="Proteomes" id="UP000029738"/>
    </source>
</evidence>
<sequence length="220" mass="25614">MNESLKKADELAKVHAFVDDLLTWYDVLKPREEAVILTYAAGELQLSTLSLVAGLYRQSFTSLRLALELSLSTIFFSTNELDFREWRNGERDIYWQQLVCTDSNTQGIFSSRWAKGFFPELIDFVKEYNKIAKDVYRDLSEFVHGNAYTWEVNKAHIVFNDALFKKWLNNFFNLSQVISFALCLRFMKSLDSQKLHRLESHLLESLGHIEEIRRILGGSV</sequence>
<dbReference type="OrthoDB" id="9780310at2"/>
<dbReference type="RefSeq" id="WP_137986288.1">
    <property type="nucleotide sequence ID" value="NZ_JHEG04000001.1"/>
</dbReference>
<proteinExistence type="predicted"/>
<keyword evidence="2" id="KW-1185">Reference proteome</keyword>
<reference evidence="1" key="1">
    <citation type="journal article" date="2015" name="Genome Announc.">
        <title>Draft Genome Sequence of Tolypothrix boutellei Strain VB521301.</title>
        <authorList>
            <person name="Chandrababunaidu M.M."/>
            <person name="Singh D."/>
            <person name="Sen D."/>
            <person name="Bhan S."/>
            <person name="Das S."/>
            <person name="Gupta A."/>
            <person name="Adhikary S.P."/>
            <person name="Tripathy S."/>
        </authorList>
    </citation>
    <scope>NUCLEOTIDE SEQUENCE</scope>
    <source>
        <strain evidence="1">VB521301</strain>
    </source>
</reference>
<comment type="caution">
    <text evidence="1">The sequence shown here is derived from an EMBL/GenBank/DDBJ whole genome shotgun (WGS) entry which is preliminary data.</text>
</comment>
<dbReference type="EMBL" id="JHEG04000001">
    <property type="protein sequence ID" value="KAF3886512.1"/>
    <property type="molecule type" value="Genomic_DNA"/>
</dbReference>
<name>A0A8S9T4H7_9CYAN</name>
<protein>
    <submittedName>
        <fullName evidence="1">Uncharacterized protein</fullName>
    </submittedName>
</protein>
<organism evidence="1 2">
    <name type="scientific">Tolypothrix bouteillei VB521301</name>
    <dbReference type="NCBI Taxonomy" id="1479485"/>
    <lineage>
        <taxon>Bacteria</taxon>
        <taxon>Bacillati</taxon>
        <taxon>Cyanobacteriota</taxon>
        <taxon>Cyanophyceae</taxon>
        <taxon>Nostocales</taxon>
        <taxon>Tolypothrichaceae</taxon>
        <taxon>Tolypothrix</taxon>
    </lineage>
</organism>
<dbReference type="Proteomes" id="UP000029738">
    <property type="component" value="Unassembled WGS sequence"/>
</dbReference>
<reference evidence="1" key="2">
    <citation type="submission" date="2019-11" db="EMBL/GenBank/DDBJ databases">
        <title>Improved Assembly of Tolypothrix boutellei genome.</title>
        <authorList>
            <person name="Sarangi A.N."/>
            <person name="Mukherjee M."/>
            <person name="Ghosh S."/>
            <person name="Singh D."/>
            <person name="Das A."/>
            <person name="Kant S."/>
            <person name="Prusty A."/>
            <person name="Tripathy S."/>
        </authorList>
    </citation>
    <scope>NUCLEOTIDE SEQUENCE</scope>
    <source>
        <strain evidence="1">VB521301</strain>
    </source>
</reference>
<dbReference type="AlphaFoldDB" id="A0A8S9T4H7"/>
<gene>
    <name evidence="1" type="ORF">DA73_0400014255</name>
</gene>